<keyword evidence="4" id="KW-0238">DNA-binding</keyword>
<dbReference type="GO" id="GO:0000156">
    <property type="term" value="F:phosphorelay response regulator activity"/>
    <property type="evidence" value="ECO:0007669"/>
    <property type="project" value="TreeGrafter"/>
</dbReference>
<dbReference type="GO" id="GO:0000976">
    <property type="term" value="F:transcription cis-regulatory region binding"/>
    <property type="evidence" value="ECO:0007669"/>
    <property type="project" value="TreeGrafter"/>
</dbReference>
<evidence type="ECO:0000256" key="3">
    <source>
        <dbReference type="ARBA" id="ARBA00023015"/>
    </source>
</evidence>
<evidence type="ECO:0000256" key="1">
    <source>
        <dbReference type="ARBA" id="ARBA00022553"/>
    </source>
</evidence>
<dbReference type="InterPro" id="IPR011006">
    <property type="entry name" value="CheY-like_superfamily"/>
</dbReference>
<protein>
    <submittedName>
        <fullName evidence="8">Response regulator</fullName>
    </submittedName>
</protein>
<evidence type="ECO:0000256" key="2">
    <source>
        <dbReference type="ARBA" id="ARBA00023012"/>
    </source>
</evidence>
<accession>A0A4R5U3F9</accession>
<keyword evidence="2" id="KW-0902">Two-component regulatory system</keyword>
<keyword evidence="3" id="KW-0805">Transcription regulation</keyword>
<evidence type="ECO:0000313" key="8">
    <source>
        <dbReference type="EMBL" id="TDK28153.1"/>
    </source>
</evidence>
<name>A0A4R5U3F9_9MICC</name>
<dbReference type="CDD" id="cd17574">
    <property type="entry name" value="REC_OmpR"/>
    <property type="match status" value="1"/>
</dbReference>
<keyword evidence="9" id="KW-1185">Reference proteome</keyword>
<keyword evidence="1 6" id="KW-0597">Phosphoprotein</keyword>
<dbReference type="SMART" id="SM00448">
    <property type="entry name" value="REC"/>
    <property type="match status" value="1"/>
</dbReference>
<dbReference type="SUPFAM" id="SSF52172">
    <property type="entry name" value="CheY-like"/>
    <property type="match status" value="1"/>
</dbReference>
<dbReference type="Pfam" id="PF00072">
    <property type="entry name" value="Response_reg"/>
    <property type="match status" value="1"/>
</dbReference>
<dbReference type="InterPro" id="IPR001789">
    <property type="entry name" value="Sig_transdc_resp-reg_receiver"/>
</dbReference>
<dbReference type="RefSeq" id="WP_133402560.1">
    <property type="nucleotide sequence ID" value="NZ_SMTK01000001.1"/>
</dbReference>
<dbReference type="PANTHER" id="PTHR48111:SF1">
    <property type="entry name" value="TWO-COMPONENT RESPONSE REGULATOR ORR33"/>
    <property type="match status" value="1"/>
</dbReference>
<dbReference type="GO" id="GO:0005829">
    <property type="term" value="C:cytosol"/>
    <property type="evidence" value="ECO:0007669"/>
    <property type="project" value="TreeGrafter"/>
</dbReference>
<dbReference type="PROSITE" id="PS50110">
    <property type="entry name" value="RESPONSE_REGULATORY"/>
    <property type="match status" value="1"/>
</dbReference>
<dbReference type="Proteomes" id="UP000295411">
    <property type="component" value="Unassembled WGS sequence"/>
</dbReference>
<evidence type="ECO:0000313" key="9">
    <source>
        <dbReference type="Proteomes" id="UP000295411"/>
    </source>
</evidence>
<sequence>MQDDKPARAAVVIEDDDDVRDLLHAVLTGFGFTVHTAPAGQAGVEMVRRIAPQVVTLDVGLPDIDGFEVARRIRRFSSTLIVMLTARADPRDEARGAEAGADEYLTKPFRPAELRRRIEDGLDKRNVPVPS</sequence>
<reference evidence="8 9" key="1">
    <citation type="submission" date="2019-03" db="EMBL/GenBank/DDBJ databases">
        <title>Arthrobacter sp. nov., an bacterium isolated from biocrust in Mu Us Desert.</title>
        <authorList>
            <person name="Lixiong L."/>
        </authorList>
    </citation>
    <scope>NUCLEOTIDE SEQUENCE [LARGE SCALE GENOMIC DNA]</scope>
    <source>
        <strain evidence="8 9">SLN-3</strain>
    </source>
</reference>
<dbReference type="GO" id="GO:0032993">
    <property type="term" value="C:protein-DNA complex"/>
    <property type="evidence" value="ECO:0007669"/>
    <property type="project" value="TreeGrafter"/>
</dbReference>
<evidence type="ECO:0000256" key="5">
    <source>
        <dbReference type="ARBA" id="ARBA00023163"/>
    </source>
</evidence>
<dbReference type="PANTHER" id="PTHR48111">
    <property type="entry name" value="REGULATOR OF RPOS"/>
    <property type="match status" value="1"/>
</dbReference>
<evidence type="ECO:0000259" key="7">
    <source>
        <dbReference type="PROSITE" id="PS50110"/>
    </source>
</evidence>
<comment type="caution">
    <text evidence="8">The sequence shown here is derived from an EMBL/GenBank/DDBJ whole genome shotgun (WGS) entry which is preliminary data.</text>
</comment>
<proteinExistence type="predicted"/>
<dbReference type="InterPro" id="IPR039420">
    <property type="entry name" value="WalR-like"/>
</dbReference>
<dbReference type="OrthoDB" id="3197131at2"/>
<evidence type="ECO:0000256" key="4">
    <source>
        <dbReference type="ARBA" id="ARBA00023125"/>
    </source>
</evidence>
<organism evidence="8 9">
    <name type="scientific">Arthrobacter crusticola</name>
    <dbReference type="NCBI Taxonomy" id="2547960"/>
    <lineage>
        <taxon>Bacteria</taxon>
        <taxon>Bacillati</taxon>
        <taxon>Actinomycetota</taxon>
        <taxon>Actinomycetes</taxon>
        <taxon>Micrococcales</taxon>
        <taxon>Micrococcaceae</taxon>
        <taxon>Arthrobacter</taxon>
    </lineage>
</organism>
<dbReference type="EMBL" id="SMTK01000001">
    <property type="protein sequence ID" value="TDK28153.1"/>
    <property type="molecule type" value="Genomic_DNA"/>
</dbReference>
<dbReference type="GO" id="GO:0006355">
    <property type="term" value="P:regulation of DNA-templated transcription"/>
    <property type="evidence" value="ECO:0007669"/>
    <property type="project" value="TreeGrafter"/>
</dbReference>
<gene>
    <name evidence="8" type="ORF">E2F48_03400</name>
</gene>
<keyword evidence="5" id="KW-0804">Transcription</keyword>
<dbReference type="AlphaFoldDB" id="A0A4R5U3F9"/>
<evidence type="ECO:0000256" key="6">
    <source>
        <dbReference type="PROSITE-ProRule" id="PRU00169"/>
    </source>
</evidence>
<feature type="modified residue" description="4-aspartylphosphate" evidence="6">
    <location>
        <position position="58"/>
    </location>
</feature>
<feature type="domain" description="Response regulatory" evidence="7">
    <location>
        <begin position="9"/>
        <end position="122"/>
    </location>
</feature>
<dbReference type="Gene3D" id="3.40.50.2300">
    <property type="match status" value="1"/>
</dbReference>